<comment type="caution">
    <text evidence="1">The sequence shown here is derived from an EMBL/GenBank/DDBJ whole genome shotgun (WGS) entry which is preliminary data.</text>
</comment>
<reference evidence="2" key="1">
    <citation type="submission" date="2016-06" db="EMBL/GenBank/DDBJ databases">
        <title>Parallel loss of symbiosis genes in relatives of nitrogen-fixing non-legume Parasponia.</title>
        <authorList>
            <person name="Van Velzen R."/>
            <person name="Holmer R."/>
            <person name="Bu F."/>
            <person name="Rutten L."/>
            <person name="Van Zeijl A."/>
            <person name="Liu W."/>
            <person name="Santuari L."/>
            <person name="Cao Q."/>
            <person name="Sharma T."/>
            <person name="Shen D."/>
            <person name="Roswanjaya Y."/>
            <person name="Wardhani T."/>
            <person name="Kalhor M.S."/>
            <person name="Jansen J."/>
            <person name="Van den Hoogen J."/>
            <person name="Gungor B."/>
            <person name="Hartog M."/>
            <person name="Hontelez J."/>
            <person name="Verver J."/>
            <person name="Yang W.-C."/>
            <person name="Schijlen E."/>
            <person name="Repin R."/>
            <person name="Schilthuizen M."/>
            <person name="Schranz E."/>
            <person name="Heidstra R."/>
            <person name="Miyata K."/>
            <person name="Fedorova E."/>
            <person name="Kohlen W."/>
            <person name="Bisseling T."/>
            <person name="Smit S."/>
            <person name="Geurts R."/>
        </authorList>
    </citation>
    <scope>NUCLEOTIDE SEQUENCE [LARGE SCALE GENOMIC DNA]</scope>
    <source>
        <strain evidence="2">cv. WU1-14</strain>
    </source>
</reference>
<dbReference type="Proteomes" id="UP000237105">
    <property type="component" value="Unassembled WGS sequence"/>
</dbReference>
<protein>
    <submittedName>
        <fullName evidence="1">Uncharacterized protein</fullName>
    </submittedName>
</protein>
<organism evidence="1 2">
    <name type="scientific">Parasponia andersonii</name>
    <name type="common">Sponia andersonii</name>
    <dbReference type="NCBI Taxonomy" id="3476"/>
    <lineage>
        <taxon>Eukaryota</taxon>
        <taxon>Viridiplantae</taxon>
        <taxon>Streptophyta</taxon>
        <taxon>Embryophyta</taxon>
        <taxon>Tracheophyta</taxon>
        <taxon>Spermatophyta</taxon>
        <taxon>Magnoliopsida</taxon>
        <taxon>eudicotyledons</taxon>
        <taxon>Gunneridae</taxon>
        <taxon>Pentapetalae</taxon>
        <taxon>rosids</taxon>
        <taxon>fabids</taxon>
        <taxon>Rosales</taxon>
        <taxon>Cannabaceae</taxon>
        <taxon>Parasponia</taxon>
    </lineage>
</organism>
<proteinExistence type="predicted"/>
<evidence type="ECO:0000313" key="2">
    <source>
        <dbReference type="Proteomes" id="UP000237105"/>
    </source>
</evidence>
<dbReference type="AlphaFoldDB" id="A0A2P5AUV4"/>
<evidence type="ECO:0000313" key="1">
    <source>
        <dbReference type="EMBL" id="PON40336.1"/>
    </source>
</evidence>
<dbReference type="EMBL" id="JXTB01000441">
    <property type="protein sequence ID" value="PON40336.1"/>
    <property type="molecule type" value="Genomic_DNA"/>
</dbReference>
<sequence length="178" mass="19388">QHGLTLHMLRGLCPAGRADAIHTWPMGGLPIQAIRVHPTYTARHDSASRIDAIYASGHPVVTLRMLLRHTPTGRMDVISIWPISSIPMQAVQMLFAHGLWVATPSMLHSHSHTGHADVICTWPTSGHPHMPHRHGLVGHSDVIHAWPSKLPSVLAARVAFRALATKGVASYTCCARAM</sequence>
<accession>A0A2P5AUV4</accession>
<name>A0A2P5AUV4_PARAD</name>
<feature type="non-terminal residue" evidence="1">
    <location>
        <position position="1"/>
    </location>
</feature>
<keyword evidence="2" id="KW-1185">Reference proteome</keyword>
<gene>
    <name evidence="1" type="ORF">PanWU01x14_298230</name>
</gene>